<name>A0A1V9XRH6_9ACAR</name>
<comment type="caution">
    <text evidence="1">The sequence shown here is derived from an EMBL/GenBank/DDBJ whole genome shotgun (WGS) entry which is preliminary data.</text>
</comment>
<evidence type="ECO:0000313" key="2">
    <source>
        <dbReference type="Proteomes" id="UP000192247"/>
    </source>
</evidence>
<evidence type="ECO:0000313" key="1">
    <source>
        <dbReference type="EMBL" id="OQR76095.1"/>
    </source>
</evidence>
<dbReference type="InParanoid" id="A0A1V9XRH6"/>
<dbReference type="Proteomes" id="UP000192247">
    <property type="component" value="Unassembled WGS sequence"/>
</dbReference>
<protein>
    <submittedName>
        <fullName evidence="1">Uncharacterized protein</fullName>
    </submittedName>
</protein>
<proteinExistence type="predicted"/>
<reference evidence="1 2" key="1">
    <citation type="journal article" date="2017" name="Gigascience">
        <title>Draft genome of the honey bee ectoparasitic mite, Tropilaelaps mercedesae, is shaped by the parasitic life history.</title>
        <authorList>
            <person name="Dong X."/>
            <person name="Armstrong S.D."/>
            <person name="Xia D."/>
            <person name="Makepeace B.L."/>
            <person name="Darby A.C."/>
            <person name="Kadowaki T."/>
        </authorList>
    </citation>
    <scope>NUCLEOTIDE SEQUENCE [LARGE SCALE GENOMIC DNA]</scope>
    <source>
        <strain evidence="1">Wuxi-XJTLU</strain>
    </source>
</reference>
<organism evidence="1 2">
    <name type="scientific">Tropilaelaps mercedesae</name>
    <dbReference type="NCBI Taxonomy" id="418985"/>
    <lineage>
        <taxon>Eukaryota</taxon>
        <taxon>Metazoa</taxon>
        <taxon>Ecdysozoa</taxon>
        <taxon>Arthropoda</taxon>
        <taxon>Chelicerata</taxon>
        <taxon>Arachnida</taxon>
        <taxon>Acari</taxon>
        <taxon>Parasitiformes</taxon>
        <taxon>Mesostigmata</taxon>
        <taxon>Gamasina</taxon>
        <taxon>Dermanyssoidea</taxon>
        <taxon>Laelapidae</taxon>
        <taxon>Tropilaelaps</taxon>
    </lineage>
</organism>
<dbReference type="AlphaFoldDB" id="A0A1V9XRH6"/>
<sequence length="132" mass="14485">MDFSPQQLVVSWQSSTEAVDCCPWYEWNPTSKRPVPLELITSTYGAAKAATKKAALPPSSTVMLLSADCDNHVVEMPSLEVRGSQEKSGGWNEAVTDDDDSNDLLVYGISLVQYSVRRKEEGEELGANVRGF</sequence>
<dbReference type="EMBL" id="MNPL01005326">
    <property type="protein sequence ID" value="OQR76095.1"/>
    <property type="molecule type" value="Genomic_DNA"/>
</dbReference>
<accession>A0A1V9XRH6</accession>
<gene>
    <name evidence="1" type="ORF">BIW11_03150</name>
</gene>
<keyword evidence="2" id="KW-1185">Reference proteome</keyword>